<evidence type="ECO:0000256" key="1">
    <source>
        <dbReference type="ARBA" id="ARBA00022512"/>
    </source>
</evidence>
<gene>
    <name evidence="8" type="ORF">I583_03059</name>
    <name evidence="7" type="ORF">UAW_02093</name>
</gene>
<reference evidence="8 10" key="2">
    <citation type="submission" date="2013-03" db="EMBL/GenBank/DDBJ databases">
        <title>The Genome Sequence of Enterococcus haemoperoxidus BAA-382 (PacBio/Illumina hybrid assembly).</title>
        <authorList>
            <consortium name="The Broad Institute Genomics Platform"/>
            <consortium name="The Broad Institute Genome Sequencing Center for Infectious Disease"/>
            <person name="Earl A."/>
            <person name="Russ C."/>
            <person name="Gilmore M."/>
            <person name="Surin D."/>
            <person name="Walker B."/>
            <person name="Young S."/>
            <person name="Zeng Q."/>
            <person name="Gargeya S."/>
            <person name="Fitzgerald M."/>
            <person name="Haas B."/>
            <person name="Abouelleil A."/>
            <person name="Allen A.W."/>
            <person name="Alvarado L."/>
            <person name="Arachchi H.M."/>
            <person name="Berlin A.M."/>
            <person name="Chapman S.B."/>
            <person name="Gainer-Dewar J."/>
            <person name="Goldberg J."/>
            <person name="Griggs A."/>
            <person name="Gujja S."/>
            <person name="Hansen M."/>
            <person name="Howarth C."/>
            <person name="Imamovic A."/>
            <person name="Ireland A."/>
            <person name="Larimer J."/>
            <person name="McCowan C."/>
            <person name="Murphy C."/>
            <person name="Pearson M."/>
            <person name="Poon T.W."/>
            <person name="Priest M."/>
            <person name="Roberts A."/>
            <person name="Saif S."/>
            <person name="Shea T."/>
            <person name="Sisk P."/>
            <person name="Sykes S."/>
            <person name="Wortman J."/>
            <person name="Nusbaum C."/>
            <person name="Birren B."/>
        </authorList>
    </citation>
    <scope>NUCLEOTIDE SEQUENCE [LARGE SCALE GENOMIC DNA]</scope>
    <source>
        <strain evidence="8 10">ATCC BAA-382</strain>
    </source>
</reference>
<evidence type="ECO:0000313" key="10">
    <source>
        <dbReference type="Proteomes" id="UP000014197"/>
    </source>
</evidence>
<evidence type="ECO:0000256" key="5">
    <source>
        <dbReference type="SAM" id="Phobius"/>
    </source>
</evidence>
<dbReference type="STRING" id="155618.RV06_GL002368"/>
<keyword evidence="4" id="KW-0572">Peptidoglycan-anchor</keyword>
<proteinExistence type="predicted"/>
<keyword evidence="3" id="KW-0732">Signal</keyword>
<evidence type="ECO:0000259" key="6">
    <source>
        <dbReference type="Pfam" id="PF00746"/>
    </source>
</evidence>
<protein>
    <submittedName>
        <fullName evidence="7">LPXTG-domain-containing protein cell wall anchor domain</fullName>
    </submittedName>
</protein>
<reference evidence="7 9" key="1">
    <citation type="submission" date="2013-02" db="EMBL/GenBank/DDBJ databases">
        <title>The Genome Sequence of Enterococcus haemoperoxidus BAA-382.</title>
        <authorList>
            <consortium name="The Broad Institute Genome Sequencing Platform"/>
            <consortium name="The Broad Institute Genome Sequencing Center for Infectious Disease"/>
            <person name="Earl A.M."/>
            <person name="Gilmore M.S."/>
            <person name="Lebreton F."/>
            <person name="Walker B."/>
            <person name="Young S.K."/>
            <person name="Zeng Q."/>
            <person name="Gargeya S."/>
            <person name="Fitzgerald M."/>
            <person name="Haas B."/>
            <person name="Abouelleil A."/>
            <person name="Alvarado L."/>
            <person name="Arachchi H.M."/>
            <person name="Berlin A.M."/>
            <person name="Chapman S.B."/>
            <person name="Dewar J."/>
            <person name="Goldberg J."/>
            <person name="Griggs A."/>
            <person name="Gujja S."/>
            <person name="Hansen M."/>
            <person name="Howarth C."/>
            <person name="Imamovic A."/>
            <person name="Larimer J."/>
            <person name="McCowan C."/>
            <person name="Murphy C."/>
            <person name="Neiman D."/>
            <person name="Pearson M."/>
            <person name="Priest M."/>
            <person name="Roberts A."/>
            <person name="Saif S."/>
            <person name="Shea T."/>
            <person name="Sisk P."/>
            <person name="Sykes S."/>
            <person name="Wortman J."/>
            <person name="Nusbaum C."/>
            <person name="Birren B."/>
        </authorList>
    </citation>
    <scope>NUCLEOTIDE SEQUENCE [LARGE SCALE GENOMIC DNA]</scope>
    <source>
        <strain evidence="7 9">ATCC BAA-382</strain>
    </source>
</reference>
<evidence type="ECO:0000313" key="7">
    <source>
        <dbReference type="EMBL" id="EOH95014.1"/>
    </source>
</evidence>
<sequence length="115" mass="13480">MRISTLVRFAGNYMMSYQMIERRLIVKNKKIKWLVLLLCCYFLYLTEMEESYAQENTKVTVGFYEVDEKEQQAIGFLPKTGDKVQNTVLLISGVFILLFVTGMVSYKSLKNKERI</sequence>
<feature type="domain" description="Gram-positive cocci surface proteins LPxTG" evidence="6">
    <location>
        <begin position="77"/>
        <end position="106"/>
    </location>
</feature>
<dbReference type="Proteomes" id="UP000014197">
    <property type="component" value="Unassembled WGS sequence"/>
</dbReference>
<dbReference type="EMBL" id="AJAR01000020">
    <property type="protein sequence ID" value="EOH95014.1"/>
    <property type="molecule type" value="Genomic_DNA"/>
</dbReference>
<keyword evidence="5" id="KW-1133">Transmembrane helix</keyword>
<dbReference type="Proteomes" id="UP000013858">
    <property type="component" value="Unassembled WGS sequence"/>
</dbReference>
<evidence type="ECO:0000256" key="3">
    <source>
        <dbReference type="ARBA" id="ARBA00022729"/>
    </source>
</evidence>
<dbReference type="Pfam" id="PF00746">
    <property type="entry name" value="Gram_pos_anchor"/>
    <property type="match status" value="1"/>
</dbReference>
<comment type="caution">
    <text evidence="7">The sequence shown here is derived from an EMBL/GenBank/DDBJ whole genome shotgun (WGS) entry which is preliminary data.</text>
</comment>
<keyword evidence="2" id="KW-0964">Secreted</keyword>
<evidence type="ECO:0000313" key="8">
    <source>
        <dbReference type="EMBL" id="EOT60413.1"/>
    </source>
</evidence>
<evidence type="ECO:0000256" key="2">
    <source>
        <dbReference type="ARBA" id="ARBA00022525"/>
    </source>
</evidence>
<keyword evidence="10" id="KW-1185">Reference proteome</keyword>
<dbReference type="PATRIC" id="fig|1158608.3.peg.2059"/>
<organism evidence="7 9">
    <name type="scientific">Enterococcus haemoperoxidus ATCC BAA-382</name>
    <dbReference type="NCBI Taxonomy" id="1158608"/>
    <lineage>
        <taxon>Bacteria</taxon>
        <taxon>Bacillati</taxon>
        <taxon>Bacillota</taxon>
        <taxon>Bacilli</taxon>
        <taxon>Lactobacillales</taxon>
        <taxon>Enterococcaceae</taxon>
        <taxon>Enterococcus</taxon>
    </lineage>
</organism>
<dbReference type="EMBL" id="ASVY01000003">
    <property type="protein sequence ID" value="EOT60413.1"/>
    <property type="molecule type" value="Genomic_DNA"/>
</dbReference>
<evidence type="ECO:0000313" key="9">
    <source>
        <dbReference type="Proteomes" id="UP000013858"/>
    </source>
</evidence>
<keyword evidence="5" id="KW-0472">Membrane</keyword>
<name>R2T465_9ENTE</name>
<dbReference type="InterPro" id="IPR019931">
    <property type="entry name" value="LPXTG_anchor"/>
</dbReference>
<dbReference type="AlphaFoldDB" id="R2T465"/>
<evidence type="ECO:0000256" key="4">
    <source>
        <dbReference type="ARBA" id="ARBA00023088"/>
    </source>
</evidence>
<feature type="transmembrane region" description="Helical" evidence="5">
    <location>
        <begin position="87"/>
        <end position="106"/>
    </location>
</feature>
<keyword evidence="1" id="KW-0134">Cell wall</keyword>
<accession>R2T465</accession>
<keyword evidence="5" id="KW-0812">Transmembrane</keyword>
<dbReference type="NCBIfam" id="TIGR01167">
    <property type="entry name" value="LPXTG_anchor"/>
    <property type="match status" value="1"/>
</dbReference>